<organism evidence="7 8">
    <name type="scientific">Trichuris muris</name>
    <name type="common">Mouse whipworm</name>
    <dbReference type="NCBI Taxonomy" id="70415"/>
    <lineage>
        <taxon>Eukaryota</taxon>
        <taxon>Metazoa</taxon>
        <taxon>Ecdysozoa</taxon>
        <taxon>Nematoda</taxon>
        <taxon>Enoplea</taxon>
        <taxon>Dorylaimia</taxon>
        <taxon>Trichinellida</taxon>
        <taxon>Trichuridae</taxon>
        <taxon>Trichuris</taxon>
    </lineage>
</organism>
<feature type="domain" description="RanBP2-type" evidence="6">
    <location>
        <begin position="305"/>
        <end position="334"/>
    </location>
</feature>
<proteinExistence type="predicted"/>
<name>A0A5S6QDH2_TRIMR</name>
<feature type="compositionally biased region" description="Basic residues" evidence="5">
    <location>
        <begin position="82"/>
        <end position="94"/>
    </location>
</feature>
<dbReference type="WBParaSite" id="TMUE_1000005278.1">
    <property type="protein sequence ID" value="TMUE_1000005278.1"/>
    <property type="gene ID" value="WBGene00287836"/>
</dbReference>
<evidence type="ECO:0000256" key="3">
    <source>
        <dbReference type="ARBA" id="ARBA00022833"/>
    </source>
</evidence>
<evidence type="ECO:0000256" key="1">
    <source>
        <dbReference type="ARBA" id="ARBA00022723"/>
    </source>
</evidence>
<keyword evidence="2 4" id="KW-0863">Zinc-finger</keyword>
<evidence type="ECO:0000256" key="4">
    <source>
        <dbReference type="PROSITE-ProRule" id="PRU00322"/>
    </source>
</evidence>
<keyword evidence="1" id="KW-0479">Metal-binding</keyword>
<dbReference type="Proteomes" id="UP000046395">
    <property type="component" value="Unassembled WGS sequence"/>
</dbReference>
<evidence type="ECO:0000259" key="6">
    <source>
        <dbReference type="PROSITE" id="PS50199"/>
    </source>
</evidence>
<dbReference type="PROSITE" id="PS50199">
    <property type="entry name" value="ZF_RANBP2_2"/>
    <property type="match status" value="1"/>
</dbReference>
<dbReference type="PROSITE" id="PS01358">
    <property type="entry name" value="ZF_RANBP2_1"/>
    <property type="match status" value="2"/>
</dbReference>
<dbReference type="SMART" id="SM00547">
    <property type="entry name" value="ZnF_RBZ"/>
    <property type="match status" value="3"/>
</dbReference>
<evidence type="ECO:0000256" key="5">
    <source>
        <dbReference type="SAM" id="MobiDB-lite"/>
    </source>
</evidence>
<evidence type="ECO:0000313" key="8">
    <source>
        <dbReference type="WBParaSite" id="TMUE_1000005278.1"/>
    </source>
</evidence>
<feature type="compositionally biased region" description="Polar residues" evidence="5">
    <location>
        <begin position="233"/>
        <end position="248"/>
    </location>
</feature>
<feature type="region of interest" description="Disordered" evidence="5">
    <location>
        <begin position="82"/>
        <end position="112"/>
    </location>
</feature>
<dbReference type="GO" id="GO:0008270">
    <property type="term" value="F:zinc ion binding"/>
    <property type="evidence" value="ECO:0007669"/>
    <property type="project" value="UniProtKB-KW"/>
</dbReference>
<keyword evidence="7" id="KW-1185">Reference proteome</keyword>
<reference evidence="8" key="1">
    <citation type="submission" date="2019-12" db="UniProtKB">
        <authorList>
            <consortium name="WormBaseParasite"/>
        </authorList>
    </citation>
    <scope>IDENTIFICATION</scope>
</reference>
<feature type="compositionally biased region" description="Basic and acidic residues" evidence="5">
    <location>
        <begin position="249"/>
        <end position="263"/>
    </location>
</feature>
<accession>A0A5S6QDH2</accession>
<evidence type="ECO:0000313" key="7">
    <source>
        <dbReference type="Proteomes" id="UP000046395"/>
    </source>
</evidence>
<feature type="region of interest" description="Disordered" evidence="5">
    <location>
        <begin position="220"/>
        <end position="270"/>
    </location>
</feature>
<dbReference type="InterPro" id="IPR001876">
    <property type="entry name" value="Znf_RanBP2"/>
</dbReference>
<dbReference type="AlphaFoldDB" id="A0A5S6QDH2"/>
<keyword evidence="3" id="KW-0862">Zinc</keyword>
<evidence type="ECO:0000256" key="2">
    <source>
        <dbReference type="ARBA" id="ARBA00022771"/>
    </source>
</evidence>
<sequence>MSRTGSGKKYASDSAINYDLWLEFLRDDAELNARLAECNDESFDLLFKNPDKPTCSLRAVKPSSPPGPKIIVIEDITSAFHKKGRRRKSRRPAKCARSTIEEPVSKTTNTPSSVLVKPRRIVVQKEEKRDVCRLIQKSIKDLPRGTFVFSPPLEMVLPGRSNQSSPVLPNVPVEPDEGKGWKCQLCKEANPLRSKSCKWCLFKKPNKQLSVAISDLIGKRKRRLDKPPERSKGNSSTVNKPLQQMDLDSSTKLHSNEEKRSAEEPNSPKSRTVKKCKVCTFPNPPTIDSCAFCHSSLSGVSALPMSPYWACKLCRMQNRASAQRCVRCRAIKSESEAAAIWKEFHPIL</sequence>
<protein>
    <submittedName>
        <fullName evidence="8">RanBP2-type domain-containing protein</fullName>
    </submittedName>
</protein>